<evidence type="ECO:0000313" key="2">
    <source>
        <dbReference type="Proteomes" id="UP000247702"/>
    </source>
</evidence>
<keyword evidence="2" id="KW-1185">Reference proteome</keyword>
<proteinExistence type="predicted"/>
<organism evidence="1 2">
    <name type="scientific">Rhizophagus clarus</name>
    <dbReference type="NCBI Taxonomy" id="94130"/>
    <lineage>
        <taxon>Eukaryota</taxon>
        <taxon>Fungi</taxon>
        <taxon>Fungi incertae sedis</taxon>
        <taxon>Mucoromycota</taxon>
        <taxon>Glomeromycotina</taxon>
        <taxon>Glomeromycetes</taxon>
        <taxon>Glomerales</taxon>
        <taxon>Glomeraceae</taxon>
        <taxon>Rhizophagus</taxon>
    </lineage>
</organism>
<gene>
    <name evidence="1" type="ORF">RclHR1_02270015</name>
</gene>
<protein>
    <submittedName>
        <fullName evidence="1">Uncharacterized protein</fullName>
    </submittedName>
</protein>
<name>A0A2Z6RAK6_9GLOM</name>
<reference evidence="1 2" key="1">
    <citation type="submission" date="2017-11" db="EMBL/GenBank/DDBJ databases">
        <title>The genome of Rhizophagus clarus HR1 reveals common genetic basis of auxotrophy among arbuscular mycorrhizal fungi.</title>
        <authorList>
            <person name="Kobayashi Y."/>
        </authorList>
    </citation>
    <scope>NUCLEOTIDE SEQUENCE [LARGE SCALE GENOMIC DNA]</scope>
    <source>
        <strain evidence="1 2">HR1</strain>
    </source>
</reference>
<sequence>MIIERIHIECKVLGLFNALNVNKLARIIILAYDPRRNKILELWDSGTKLYNLLILSAQGPCMRRKLSYLNAILSESFASNNVSITITIYFLILC</sequence>
<comment type="caution">
    <text evidence="1">The sequence shown here is derived from an EMBL/GenBank/DDBJ whole genome shotgun (WGS) entry which is preliminary data.</text>
</comment>
<dbReference type="AlphaFoldDB" id="A0A2Z6RAK6"/>
<dbReference type="Proteomes" id="UP000247702">
    <property type="component" value="Unassembled WGS sequence"/>
</dbReference>
<evidence type="ECO:0000313" key="1">
    <source>
        <dbReference type="EMBL" id="GBB93991.1"/>
    </source>
</evidence>
<dbReference type="EMBL" id="BEXD01001413">
    <property type="protein sequence ID" value="GBB93991.1"/>
    <property type="molecule type" value="Genomic_DNA"/>
</dbReference>
<accession>A0A2Z6RAK6</accession>